<evidence type="ECO:0000256" key="2">
    <source>
        <dbReference type="SAM" id="Phobius"/>
    </source>
</evidence>
<evidence type="ECO:0000256" key="1">
    <source>
        <dbReference type="SAM" id="MobiDB-lite"/>
    </source>
</evidence>
<organism evidence="3">
    <name type="scientific">Oryza brachyantha</name>
    <name type="common">malo sina</name>
    <dbReference type="NCBI Taxonomy" id="4533"/>
    <lineage>
        <taxon>Eukaryota</taxon>
        <taxon>Viridiplantae</taxon>
        <taxon>Streptophyta</taxon>
        <taxon>Embryophyta</taxon>
        <taxon>Tracheophyta</taxon>
        <taxon>Spermatophyta</taxon>
        <taxon>Magnoliopsida</taxon>
        <taxon>Liliopsida</taxon>
        <taxon>Poales</taxon>
        <taxon>Poaceae</taxon>
        <taxon>BOP clade</taxon>
        <taxon>Oryzoideae</taxon>
        <taxon>Oryzeae</taxon>
        <taxon>Oryzinae</taxon>
        <taxon>Oryza</taxon>
    </lineage>
</organism>
<keyword evidence="2" id="KW-0812">Transmembrane</keyword>
<sequence>LENCKLSSFSTSCRAASALLCAYVFLSPLSFFSLLPPHQPFPHLVFSSNSCTISRCHDRSREGVATPPNLPPPQPPRFDSVNTPA</sequence>
<reference evidence="3" key="1">
    <citation type="journal article" date="2013" name="Nat. Commun.">
        <title>Whole-genome sequencing of Oryza brachyantha reveals mechanisms underlying Oryza genome evolution.</title>
        <authorList>
            <person name="Chen J."/>
            <person name="Huang Q."/>
            <person name="Gao D."/>
            <person name="Wang J."/>
            <person name="Lang Y."/>
            <person name="Liu T."/>
            <person name="Li B."/>
            <person name="Bai Z."/>
            <person name="Luis Goicoechea J."/>
            <person name="Liang C."/>
            <person name="Chen C."/>
            <person name="Zhang W."/>
            <person name="Sun S."/>
            <person name="Liao Y."/>
            <person name="Zhang X."/>
            <person name="Yang L."/>
            <person name="Song C."/>
            <person name="Wang M."/>
            <person name="Shi J."/>
            <person name="Liu G."/>
            <person name="Liu J."/>
            <person name="Zhou H."/>
            <person name="Zhou W."/>
            <person name="Yu Q."/>
            <person name="An N."/>
            <person name="Chen Y."/>
            <person name="Cai Q."/>
            <person name="Wang B."/>
            <person name="Liu B."/>
            <person name="Min J."/>
            <person name="Huang Y."/>
            <person name="Wu H."/>
            <person name="Li Z."/>
            <person name="Zhang Y."/>
            <person name="Yin Y."/>
            <person name="Song W."/>
            <person name="Jiang J."/>
            <person name="Jackson S.A."/>
            <person name="Wing R.A."/>
            <person name="Wang J."/>
            <person name="Chen M."/>
        </authorList>
    </citation>
    <scope>NUCLEOTIDE SEQUENCE [LARGE SCALE GENOMIC DNA]</scope>
    <source>
        <strain evidence="3">cv. IRGC 101232</strain>
    </source>
</reference>
<dbReference type="AlphaFoldDB" id="J3MLB4"/>
<dbReference type="EnsemblPlants" id="OB07G21960.1">
    <property type="protein sequence ID" value="OB07G21960.1"/>
    <property type="gene ID" value="OB07G21960"/>
</dbReference>
<keyword evidence="2" id="KW-1133">Transmembrane helix</keyword>
<accession>J3MLB4</accession>
<evidence type="ECO:0000313" key="3">
    <source>
        <dbReference type="EnsemblPlants" id="OB07G21960.1"/>
    </source>
</evidence>
<dbReference type="HOGENOM" id="CLU_2519218_0_0_1"/>
<dbReference type="Gramene" id="OB07G21960.1">
    <property type="protein sequence ID" value="OB07G21960.1"/>
    <property type="gene ID" value="OB07G21960"/>
</dbReference>
<proteinExistence type="predicted"/>
<protein>
    <submittedName>
        <fullName evidence="3">Uncharacterized protein</fullName>
    </submittedName>
</protein>
<feature type="transmembrane region" description="Helical" evidence="2">
    <location>
        <begin position="15"/>
        <end position="35"/>
    </location>
</feature>
<dbReference type="Proteomes" id="UP000006038">
    <property type="component" value="Chromosome 7"/>
</dbReference>
<feature type="region of interest" description="Disordered" evidence="1">
    <location>
        <begin position="59"/>
        <end position="85"/>
    </location>
</feature>
<name>J3MLB4_ORYBR</name>
<keyword evidence="4" id="KW-1185">Reference proteome</keyword>
<keyword evidence="2" id="KW-0472">Membrane</keyword>
<evidence type="ECO:0000313" key="4">
    <source>
        <dbReference type="Proteomes" id="UP000006038"/>
    </source>
</evidence>
<reference evidence="3" key="2">
    <citation type="submission" date="2013-04" db="UniProtKB">
        <authorList>
            <consortium name="EnsemblPlants"/>
        </authorList>
    </citation>
    <scope>IDENTIFICATION</scope>
</reference>